<evidence type="ECO:0008006" key="5">
    <source>
        <dbReference type="Google" id="ProtNLM"/>
    </source>
</evidence>
<organism evidence="3 4">
    <name type="scientific">Phytophthora aleatoria</name>
    <dbReference type="NCBI Taxonomy" id="2496075"/>
    <lineage>
        <taxon>Eukaryota</taxon>
        <taxon>Sar</taxon>
        <taxon>Stramenopiles</taxon>
        <taxon>Oomycota</taxon>
        <taxon>Peronosporomycetes</taxon>
        <taxon>Peronosporales</taxon>
        <taxon>Peronosporaceae</taxon>
        <taxon>Phytophthora</taxon>
    </lineage>
</organism>
<keyword evidence="4" id="KW-1185">Reference proteome</keyword>
<dbReference type="GO" id="GO:0005576">
    <property type="term" value="C:extracellular region"/>
    <property type="evidence" value="ECO:0007669"/>
    <property type="project" value="InterPro"/>
</dbReference>
<dbReference type="SMART" id="SM01187">
    <property type="entry name" value="Elicitin"/>
    <property type="match status" value="1"/>
</dbReference>
<evidence type="ECO:0000256" key="2">
    <source>
        <dbReference type="SAM" id="SignalP"/>
    </source>
</evidence>
<feature type="signal peptide" evidence="2">
    <location>
        <begin position="1"/>
        <end position="15"/>
    </location>
</feature>
<dbReference type="Pfam" id="PF00964">
    <property type="entry name" value="Elicitin"/>
    <property type="match status" value="1"/>
</dbReference>
<gene>
    <name evidence="3" type="ORF">JG688_00001250</name>
</gene>
<sequence>MQFGIFFLLSAFVAATEDTCPSTEVVKFAELYANPHLHPCQKVSAGFSIAQPKGYPTDPQVKAMCASDECRALIEDVLALKPADCYLSFAGVKLNAYKMACSFKDACKVDKEKEHEDDKHYSTPKPTNYSTPKPTKYHSTPKPTDEKYYPKPTEDDKHYSTDGKYYPTPKPTDEKYPKPTEDKNYTTPKPTEDKHYSTPKPTEDKHYSTPKPTEDKGHHKLDEPMIVKNDHNDTHCPTHCTESEKAKEADNLKPPMNSTALELFPMPNTTYKATASPKA</sequence>
<protein>
    <recommendedName>
        <fullName evidence="5">Elicitin</fullName>
    </recommendedName>
</protein>
<feature type="compositionally biased region" description="Polar residues" evidence="1">
    <location>
        <begin position="124"/>
        <end position="142"/>
    </location>
</feature>
<dbReference type="AlphaFoldDB" id="A0A8J5MIZ9"/>
<accession>A0A8J5MIZ9</accession>
<feature type="chain" id="PRO_5035255467" description="Elicitin" evidence="2">
    <location>
        <begin position="16"/>
        <end position="279"/>
    </location>
</feature>
<evidence type="ECO:0000313" key="4">
    <source>
        <dbReference type="Proteomes" id="UP000709295"/>
    </source>
</evidence>
<dbReference type="InterPro" id="IPR002200">
    <property type="entry name" value="Elicitin"/>
</dbReference>
<evidence type="ECO:0000313" key="3">
    <source>
        <dbReference type="EMBL" id="KAG6976532.1"/>
    </source>
</evidence>
<name>A0A8J5MIZ9_9STRA</name>
<feature type="compositionally biased region" description="Basic and acidic residues" evidence="1">
    <location>
        <begin position="143"/>
        <end position="161"/>
    </location>
</feature>
<comment type="caution">
    <text evidence="3">The sequence shown here is derived from an EMBL/GenBank/DDBJ whole genome shotgun (WGS) entry which is preliminary data.</text>
</comment>
<evidence type="ECO:0000256" key="1">
    <source>
        <dbReference type="SAM" id="MobiDB-lite"/>
    </source>
</evidence>
<reference evidence="3" key="1">
    <citation type="submission" date="2021-01" db="EMBL/GenBank/DDBJ databases">
        <title>Phytophthora aleatoria, a newly-described species from Pinus radiata is distinct from Phytophthora cactorum isolates based on comparative genomics.</title>
        <authorList>
            <person name="Mcdougal R."/>
            <person name="Panda P."/>
            <person name="Williams N."/>
            <person name="Studholme D.J."/>
        </authorList>
    </citation>
    <scope>NUCLEOTIDE SEQUENCE</scope>
    <source>
        <strain evidence="3">NZFS 4037</strain>
    </source>
</reference>
<dbReference type="Proteomes" id="UP000709295">
    <property type="component" value="Unassembled WGS sequence"/>
</dbReference>
<feature type="compositionally biased region" description="Basic and acidic residues" evidence="1">
    <location>
        <begin position="171"/>
        <end position="251"/>
    </location>
</feature>
<dbReference type="EMBL" id="JAENGY010000028">
    <property type="protein sequence ID" value="KAG6976532.1"/>
    <property type="molecule type" value="Genomic_DNA"/>
</dbReference>
<feature type="region of interest" description="Disordered" evidence="1">
    <location>
        <begin position="114"/>
        <end position="262"/>
    </location>
</feature>
<keyword evidence="2" id="KW-0732">Signal</keyword>
<proteinExistence type="predicted"/>